<evidence type="ECO:0000313" key="2">
    <source>
        <dbReference type="Proteomes" id="UP000276991"/>
    </source>
</evidence>
<keyword evidence="2" id="KW-1185">Reference proteome</keyword>
<dbReference type="Proteomes" id="UP000276991">
    <property type="component" value="Unassembled WGS sequence"/>
</dbReference>
<dbReference type="EMBL" id="UPTC01001983">
    <property type="protein sequence ID" value="VBB32864.1"/>
    <property type="molecule type" value="Genomic_DNA"/>
</dbReference>
<accession>A0A498SM87</accession>
<sequence length="204" mass="23272">MAVSVKTASLDRSYHSNTTYNHNRDVISIPALEEGMYAELEKGKHKKNTFFYAFFSNSFVKFAREKKQQDLARVKLLLCNNSKRLVEWIIKSSNDNIQDAYQISHHQAVSKASGLIKAFDTEECILIWQRPKDYNSWRELPPLKIMLEFKLIASESGKVIGKANSKFRAGVDPDAVCTADEPPIHKVVLNSEPATMILRKEKPK</sequence>
<name>A0A498SM87_ACAVI</name>
<gene>
    <name evidence="1" type="ORF">NAV_LOCUS7655</name>
</gene>
<dbReference type="OrthoDB" id="5849858at2759"/>
<proteinExistence type="predicted"/>
<organism evidence="1 2">
    <name type="scientific">Acanthocheilonema viteae</name>
    <name type="common">Filarial nematode worm</name>
    <name type="synonym">Dipetalonema viteae</name>
    <dbReference type="NCBI Taxonomy" id="6277"/>
    <lineage>
        <taxon>Eukaryota</taxon>
        <taxon>Metazoa</taxon>
        <taxon>Ecdysozoa</taxon>
        <taxon>Nematoda</taxon>
        <taxon>Chromadorea</taxon>
        <taxon>Rhabditida</taxon>
        <taxon>Spirurina</taxon>
        <taxon>Spiruromorpha</taxon>
        <taxon>Filarioidea</taxon>
        <taxon>Onchocercidae</taxon>
        <taxon>Acanthocheilonema</taxon>
    </lineage>
</organism>
<evidence type="ECO:0000313" key="1">
    <source>
        <dbReference type="EMBL" id="VBB32864.1"/>
    </source>
</evidence>
<reference evidence="1 2" key="1">
    <citation type="submission" date="2018-08" db="EMBL/GenBank/DDBJ databases">
        <authorList>
            <person name="Laetsch R D."/>
            <person name="Stevens L."/>
            <person name="Kumar S."/>
            <person name="Blaxter L. M."/>
        </authorList>
    </citation>
    <scope>NUCLEOTIDE SEQUENCE [LARGE SCALE GENOMIC DNA]</scope>
</reference>
<protein>
    <submittedName>
        <fullName evidence="1">Uncharacterized protein</fullName>
    </submittedName>
</protein>
<dbReference type="AlphaFoldDB" id="A0A498SM87"/>